<dbReference type="AlphaFoldDB" id="A0A1F5ZJA5"/>
<dbReference type="Pfam" id="PF01381">
    <property type="entry name" value="HTH_3"/>
    <property type="match status" value="1"/>
</dbReference>
<accession>A0A1F5ZJA5</accession>
<proteinExistence type="predicted"/>
<gene>
    <name evidence="3" type="ORF">A2875_01495</name>
</gene>
<sequence>MSFEEHKKKLLADPEVKKYYDELEPEYALIRSVIDKRLKKKMSQAQLAKKVGTRQSAISRLESGESNPSFKFLQKVARALDSGLHISFR</sequence>
<dbReference type="Proteomes" id="UP000177416">
    <property type="component" value="Unassembled WGS sequence"/>
</dbReference>
<dbReference type="Gene3D" id="1.10.260.40">
    <property type="entry name" value="lambda repressor-like DNA-binding domains"/>
    <property type="match status" value="1"/>
</dbReference>
<dbReference type="PANTHER" id="PTHR46558">
    <property type="entry name" value="TRACRIPTIONAL REGULATORY PROTEIN-RELATED-RELATED"/>
    <property type="match status" value="1"/>
</dbReference>
<evidence type="ECO:0000256" key="1">
    <source>
        <dbReference type="ARBA" id="ARBA00023125"/>
    </source>
</evidence>
<dbReference type="CDD" id="cd00093">
    <property type="entry name" value="HTH_XRE"/>
    <property type="match status" value="1"/>
</dbReference>
<dbReference type="InterPro" id="IPR001387">
    <property type="entry name" value="Cro/C1-type_HTH"/>
</dbReference>
<keyword evidence="1" id="KW-0238">DNA-binding</keyword>
<name>A0A1F5ZJA5_9BACT</name>
<comment type="caution">
    <text evidence="3">The sequence shown here is derived from an EMBL/GenBank/DDBJ whole genome shotgun (WGS) entry which is preliminary data.</text>
</comment>
<dbReference type="GO" id="GO:0003677">
    <property type="term" value="F:DNA binding"/>
    <property type="evidence" value="ECO:0007669"/>
    <property type="project" value="UniProtKB-KW"/>
</dbReference>
<evidence type="ECO:0000259" key="2">
    <source>
        <dbReference type="PROSITE" id="PS50943"/>
    </source>
</evidence>
<dbReference type="InterPro" id="IPR010982">
    <property type="entry name" value="Lambda_DNA-bd_dom_sf"/>
</dbReference>
<dbReference type="PANTHER" id="PTHR46558:SF4">
    <property type="entry name" value="DNA-BIDING PHAGE PROTEIN"/>
    <property type="match status" value="1"/>
</dbReference>
<feature type="domain" description="HTH cro/C1-type" evidence="2">
    <location>
        <begin position="33"/>
        <end position="89"/>
    </location>
</feature>
<protein>
    <submittedName>
        <fullName evidence="3">Transcriptional regulator</fullName>
    </submittedName>
</protein>
<dbReference type="PROSITE" id="PS50943">
    <property type="entry name" value="HTH_CROC1"/>
    <property type="match status" value="1"/>
</dbReference>
<reference evidence="3 4" key="1">
    <citation type="journal article" date="2016" name="Nat. Commun.">
        <title>Thousands of microbial genomes shed light on interconnected biogeochemical processes in an aquifer system.</title>
        <authorList>
            <person name="Anantharaman K."/>
            <person name="Brown C.T."/>
            <person name="Hug L.A."/>
            <person name="Sharon I."/>
            <person name="Castelle C.J."/>
            <person name="Probst A.J."/>
            <person name="Thomas B.C."/>
            <person name="Singh A."/>
            <person name="Wilkins M.J."/>
            <person name="Karaoz U."/>
            <person name="Brodie E.L."/>
            <person name="Williams K.H."/>
            <person name="Hubbard S.S."/>
            <person name="Banfield J.F."/>
        </authorList>
    </citation>
    <scope>NUCLEOTIDE SEQUENCE [LARGE SCALE GENOMIC DNA]</scope>
</reference>
<dbReference type="SMART" id="SM00530">
    <property type="entry name" value="HTH_XRE"/>
    <property type="match status" value="1"/>
</dbReference>
<evidence type="ECO:0000313" key="3">
    <source>
        <dbReference type="EMBL" id="OGG12433.1"/>
    </source>
</evidence>
<organism evidence="3 4">
    <name type="scientific">Candidatus Gottesmanbacteria bacterium RIFCSPHIGHO2_01_FULL_46_14</name>
    <dbReference type="NCBI Taxonomy" id="1798380"/>
    <lineage>
        <taxon>Bacteria</taxon>
        <taxon>Candidatus Gottesmaniibacteriota</taxon>
    </lineage>
</organism>
<dbReference type="EMBL" id="MFJJ01000063">
    <property type="protein sequence ID" value="OGG12433.1"/>
    <property type="molecule type" value="Genomic_DNA"/>
</dbReference>
<evidence type="ECO:0000313" key="4">
    <source>
        <dbReference type="Proteomes" id="UP000177416"/>
    </source>
</evidence>
<dbReference type="SUPFAM" id="SSF47413">
    <property type="entry name" value="lambda repressor-like DNA-binding domains"/>
    <property type="match status" value="1"/>
</dbReference>